<dbReference type="AlphaFoldDB" id="A0A376DVA2"/>
<accession>A0A376DVA2</accession>
<dbReference type="RefSeq" id="WP_123880496.1">
    <property type="nucleotide sequence ID" value="NZ_CP033920.1"/>
</dbReference>
<dbReference type="Proteomes" id="UP000273270">
    <property type="component" value="Chromosome"/>
</dbReference>
<dbReference type="STRING" id="297244.SAMN05421639_101408"/>
<feature type="domain" description="N-acetyltransferase" evidence="1">
    <location>
        <begin position="46"/>
        <end position="214"/>
    </location>
</feature>
<gene>
    <name evidence="2" type="ORF">EG346_17985</name>
    <name evidence="3" type="ORF">NCTC13533_02173</name>
</gene>
<dbReference type="KEGG" id="ccau:EG346_17985"/>
<evidence type="ECO:0000313" key="3">
    <source>
        <dbReference type="EMBL" id="STC96337.1"/>
    </source>
</evidence>
<dbReference type="InterPro" id="IPR000182">
    <property type="entry name" value="GNAT_dom"/>
</dbReference>
<reference evidence="3 4" key="1">
    <citation type="submission" date="2018-06" db="EMBL/GenBank/DDBJ databases">
        <authorList>
            <consortium name="Pathogen Informatics"/>
            <person name="Doyle S."/>
        </authorList>
    </citation>
    <scope>NUCLEOTIDE SEQUENCE [LARGE SCALE GENOMIC DNA]</scope>
    <source>
        <strain evidence="3 4">NCTC13533</strain>
    </source>
</reference>
<reference evidence="5" key="3">
    <citation type="submission" date="2018-11" db="EMBL/GenBank/DDBJ databases">
        <title>Proposal to divide the Flavobacteriaceae and reorganize its genera based on Amino Acid Identity values calculated from whole genome sequences.</title>
        <authorList>
            <person name="Nicholson A.C."/>
            <person name="Gulvik C.A."/>
            <person name="Whitney A.M."/>
            <person name="Humrighouse B.W."/>
            <person name="Bell M."/>
            <person name="Holmes B."/>
            <person name="Steigerwalt A.G."/>
            <person name="Villarma A."/>
            <person name="Sheth M."/>
            <person name="Batra D."/>
            <person name="Pryor J."/>
            <person name="Bernardet J.-F."/>
            <person name="Hugo C."/>
            <person name="Kampfer P."/>
            <person name="Newman J."/>
            <person name="McQuiston J.R."/>
        </authorList>
    </citation>
    <scope>NUCLEOTIDE SEQUENCE [LARGE SCALE GENOMIC DNA]</scope>
    <source>
        <strain evidence="5">G0188</strain>
    </source>
</reference>
<dbReference type="GO" id="GO:0016747">
    <property type="term" value="F:acyltransferase activity, transferring groups other than amino-acyl groups"/>
    <property type="evidence" value="ECO:0007669"/>
    <property type="project" value="InterPro"/>
</dbReference>
<accession>A0A3G6M4Z2</accession>
<name>A0A376DVA2_CHRCU</name>
<dbReference type="Proteomes" id="UP000255224">
    <property type="component" value="Unassembled WGS sequence"/>
</dbReference>
<dbReference type="SUPFAM" id="SSF55729">
    <property type="entry name" value="Acyl-CoA N-acyltransferases (Nat)"/>
    <property type="match status" value="1"/>
</dbReference>
<reference evidence="2" key="2">
    <citation type="submission" date="2018-11" db="EMBL/GenBank/DDBJ databases">
        <title>Proposal to divide the Flavobacteriaceae and reorganize its genera based on Amino Acid Identity values calculated from whole genome sequences.</title>
        <authorList>
            <person name="Nicholson A.C."/>
            <person name="Gulvik C.A."/>
            <person name="Whitney A.M."/>
            <person name="Humrighouse B.W."/>
            <person name="Bell M."/>
            <person name="Holmes B."/>
            <person name="Steigerwalt A."/>
            <person name="Villarma A."/>
            <person name="Sheth M."/>
            <person name="Batra D."/>
            <person name="Pryor J."/>
            <person name="Bernardet J.-F."/>
            <person name="Hugo C."/>
            <person name="Kampfer P."/>
            <person name="Newman J."/>
            <person name="Mcquiston J.R."/>
        </authorList>
    </citation>
    <scope>NUCLEOTIDE SEQUENCE [LARGE SCALE GENOMIC DNA]</scope>
    <source>
        <strain evidence="2">G0188</strain>
    </source>
</reference>
<dbReference type="Pfam" id="PF13508">
    <property type="entry name" value="Acetyltransf_7"/>
    <property type="match status" value="1"/>
</dbReference>
<dbReference type="OrthoDB" id="4966223at2"/>
<protein>
    <submittedName>
        <fullName evidence="2">GNAT family N-acetyltransferase</fullName>
    </submittedName>
</protein>
<dbReference type="Gene3D" id="3.40.630.30">
    <property type="match status" value="1"/>
</dbReference>
<keyword evidence="2" id="KW-0808">Transferase</keyword>
<evidence type="ECO:0000313" key="5">
    <source>
        <dbReference type="Proteomes" id="UP000273270"/>
    </source>
</evidence>
<dbReference type="InterPro" id="IPR016181">
    <property type="entry name" value="Acyl_CoA_acyltransferase"/>
</dbReference>
<evidence type="ECO:0000313" key="4">
    <source>
        <dbReference type="Proteomes" id="UP000255224"/>
    </source>
</evidence>
<evidence type="ECO:0000313" key="2">
    <source>
        <dbReference type="EMBL" id="AZA49947.1"/>
    </source>
</evidence>
<dbReference type="PROSITE" id="PS51186">
    <property type="entry name" value="GNAT"/>
    <property type="match status" value="1"/>
</dbReference>
<sequence>MEPKGSHDIVEQWLKAWSLSRKLPLPIRHYSGFKVEVGEEKQKIRYVFSEINNDFIELSNQIDEPWIYLKVCASPDEVTKVVSEKWILQPPGYMMFCFGPMKNAVTNICQGYRIESEEYNSTTVVKITTKSGEQASIGRIVLIDDLAVYDRILTEENHRKKGLASFLMQELEKIALSKGISKNFLVATEQGKMLYQSMGWKLYSNYTSIVIPGI</sequence>
<dbReference type="EMBL" id="CP033920">
    <property type="protein sequence ID" value="AZA49947.1"/>
    <property type="molecule type" value="Genomic_DNA"/>
</dbReference>
<dbReference type="CDD" id="cd04301">
    <property type="entry name" value="NAT_SF"/>
    <property type="match status" value="1"/>
</dbReference>
<keyword evidence="5" id="KW-1185">Reference proteome</keyword>
<proteinExistence type="predicted"/>
<dbReference type="EMBL" id="UFVQ01000003">
    <property type="protein sequence ID" value="STC96337.1"/>
    <property type="molecule type" value="Genomic_DNA"/>
</dbReference>
<evidence type="ECO:0000259" key="1">
    <source>
        <dbReference type="PROSITE" id="PS51186"/>
    </source>
</evidence>
<organism evidence="3 4">
    <name type="scientific">Chryseobacterium carnipullorum</name>
    <dbReference type="NCBI Taxonomy" id="1124835"/>
    <lineage>
        <taxon>Bacteria</taxon>
        <taxon>Pseudomonadati</taxon>
        <taxon>Bacteroidota</taxon>
        <taxon>Flavobacteriia</taxon>
        <taxon>Flavobacteriales</taxon>
        <taxon>Weeksellaceae</taxon>
        <taxon>Chryseobacterium group</taxon>
        <taxon>Chryseobacterium</taxon>
    </lineage>
</organism>